<dbReference type="GO" id="GO:0004674">
    <property type="term" value="F:protein serine/threonine kinase activity"/>
    <property type="evidence" value="ECO:0000318"/>
    <property type="project" value="GO_Central"/>
</dbReference>
<dbReference type="PROSITE" id="PS50011">
    <property type="entry name" value="PROTEIN_KINASE_DOM"/>
    <property type="match status" value="1"/>
</dbReference>
<accession>A2GHL0</accession>
<keyword evidence="2 4" id="KW-0547">Nucleotide-binding</keyword>
<dbReference type="GO" id="GO:0005524">
    <property type="term" value="F:ATP binding"/>
    <property type="evidence" value="ECO:0007669"/>
    <property type="project" value="UniProtKB-UniRule"/>
</dbReference>
<evidence type="ECO:0000313" key="7">
    <source>
        <dbReference type="EMBL" id="EAX83357.1"/>
    </source>
</evidence>
<keyword evidence="7" id="KW-0808">Transferase</keyword>
<evidence type="ECO:0000256" key="3">
    <source>
        <dbReference type="ARBA" id="ARBA00022840"/>
    </source>
</evidence>
<reference evidence="7" key="2">
    <citation type="journal article" date="2007" name="Science">
        <title>Draft genome sequence of the sexually transmitted pathogen Trichomonas vaginalis.</title>
        <authorList>
            <person name="Carlton J.M."/>
            <person name="Hirt R.P."/>
            <person name="Silva J.C."/>
            <person name="Delcher A.L."/>
            <person name="Schatz M."/>
            <person name="Zhao Q."/>
            <person name="Wortman J.R."/>
            <person name="Bidwell S.L."/>
            <person name="Alsmark U.C.M."/>
            <person name="Besteiro S."/>
            <person name="Sicheritz-Ponten T."/>
            <person name="Noel C.J."/>
            <person name="Dacks J.B."/>
            <person name="Foster P.G."/>
            <person name="Simillion C."/>
            <person name="Van de Peer Y."/>
            <person name="Miranda-Saavedra D."/>
            <person name="Barton G.J."/>
            <person name="Westrop G.D."/>
            <person name="Mueller S."/>
            <person name="Dessi D."/>
            <person name="Fiori P.L."/>
            <person name="Ren Q."/>
            <person name="Paulsen I."/>
            <person name="Zhang H."/>
            <person name="Bastida-Corcuera F.D."/>
            <person name="Simoes-Barbosa A."/>
            <person name="Brown M.T."/>
            <person name="Hayes R.D."/>
            <person name="Mukherjee M."/>
            <person name="Okumura C.Y."/>
            <person name="Schneider R."/>
            <person name="Smith A.J."/>
            <person name="Vanacova S."/>
            <person name="Villalvazo M."/>
            <person name="Haas B.J."/>
            <person name="Pertea M."/>
            <person name="Feldblyum T.V."/>
            <person name="Utterback T.R."/>
            <person name="Shu C.L."/>
            <person name="Osoegawa K."/>
            <person name="de Jong P.J."/>
            <person name="Hrdy I."/>
            <person name="Horvathova L."/>
            <person name="Zubacova Z."/>
            <person name="Dolezal P."/>
            <person name="Malik S.B."/>
            <person name="Logsdon J.M. Jr."/>
            <person name="Henze K."/>
            <person name="Gupta A."/>
            <person name="Wang C.C."/>
            <person name="Dunne R.L."/>
            <person name="Upcroft J.A."/>
            <person name="Upcroft P."/>
            <person name="White O."/>
            <person name="Salzberg S.L."/>
            <person name="Tang P."/>
            <person name="Chiu C.-H."/>
            <person name="Lee Y.-S."/>
            <person name="Embley T.M."/>
            <person name="Coombs G.H."/>
            <person name="Mottram J.C."/>
            <person name="Tachezy J."/>
            <person name="Fraser-Liggett C.M."/>
            <person name="Johnson P.J."/>
        </authorList>
    </citation>
    <scope>NUCLEOTIDE SEQUENCE [LARGE SCALE GENOMIC DNA]</scope>
    <source>
        <strain evidence="7">G3</strain>
    </source>
</reference>
<dbReference type="Proteomes" id="UP000001542">
    <property type="component" value="Unassembled WGS sequence"/>
</dbReference>
<dbReference type="GO" id="GO:0005737">
    <property type="term" value="C:cytoplasm"/>
    <property type="evidence" value="ECO:0000318"/>
    <property type="project" value="GO_Central"/>
</dbReference>
<keyword evidence="5" id="KW-0723">Serine/threonine-protein kinase</keyword>
<feature type="binding site" evidence="4">
    <location>
        <position position="39"/>
    </location>
    <ligand>
        <name>ATP</name>
        <dbReference type="ChEBI" id="CHEBI:30616"/>
    </ligand>
</feature>
<dbReference type="InParanoid" id="A2GHL0"/>
<dbReference type="PROSITE" id="PS00107">
    <property type="entry name" value="PROTEIN_KINASE_ATP"/>
    <property type="match status" value="1"/>
</dbReference>
<dbReference type="SUPFAM" id="SSF56112">
    <property type="entry name" value="Protein kinase-like (PK-like)"/>
    <property type="match status" value="1"/>
</dbReference>
<dbReference type="eggNOG" id="KOG1164">
    <property type="taxonomic scope" value="Eukaryota"/>
</dbReference>
<dbReference type="PANTHER" id="PTHR11909">
    <property type="entry name" value="CASEIN KINASE-RELATED"/>
    <property type="match status" value="1"/>
</dbReference>
<dbReference type="KEGG" id="tva:4740989"/>
<comment type="similarity">
    <text evidence="5">Belongs to the protein kinase superfamily.</text>
</comment>
<organism evidence="7 8">
    <name type="scientific">Trichomonas vaginalis (strain ATCC PRA-98 / G3)</name>
    <dbReference type="NCBI Taxonomy" id="412133"/>
    <lineage>
        <taxon>Eukaryota</taxon>
        <taxon>Metamonada</taxon>
        <taxon>Parabasalia</taxon>
        <taxon>Trichomonadida</taxon>
        <taxon>Trichomonadidae</taxon>
        <taxon>Trichomonas</taxon>
    </lineage>
</organism>
<dbReference type="OrthoDB" id="5979581at2759"/>
<evidence type="ECO:0000256" key="1">
    <source>
        <dbReference type="ARBA" id="ARBA00012513"/>
    </source>
</evidence>
<dbReference type="AlphaFoldDB" id="A2GHL0"/>
<sequence>MDVPEMVGFYKILEPIGHGGFGQVYLVKSTEDDQYYAMKIEKLDSKIKSLEFEVTVIKRLHNSDRFPRILSSGKEGDLNYFVMELFGPSLHTIAEWMPSGYINRLYIYRLADEMLSCIEHLHKNGYIHRDIKPHNFVLRLNGTFPLALLDFGISKQYIDRDGNHLPARDSVHIAWSPYYASLNSHKHKELSRRDDLISWLFSVMALTEFKLPWQTDDHVDDIERFKQKYELAMVVNPLGQPFKDIATYIQSLDYSDTPDYAKIHKLILDNIPETQFPYQWMKFTPEDVVFRFDPSANNYDPTGFIISKCPQFKYLNTKKCLLI</sequence>
<dbReference type="InterPro" id="IPR050235">
    <property type="entry name" value="CK1_Ser-Thr_kinase"/>
</dbReference>
<feature type="domain" description="Protein kinase" evidence="6">
    <location>
        <begin position="10"/>
        <end position="267"/>
    </location>
</feature>
<dbReference type="InterPro" id="IPR000719">
    <property type="entry name" value="Prot_kinase_dom"/>
</dbReference>
<dbReference type="VEuPathDB" id="TrichDB:TVAG_528260"/>
<keyword evidence="3 4" id="KW-0067">ATP-binding</keyword>
<dbReference type="EC" id="2.7.11.1" evidence="1"/>
<dbReference type="GO" id="GO:0005634">
    <property type="term" value="C:nucleus"/>
    <property type="evidence" value="ECO:0000318"/>
    <property type="project" value="GO_Central"/>
</dbReference>
<dbReference type="EMBL" id="DS115988">
    <property type="protein sequence ID" value="EAX83357.1"/>
    <property type="molecule type" value="Genomic_DNA"/>
</dbReference>
<evidence type="ECO:0000256" key="2">
    <source>
        <dbReference type="ARBA" id="ARBA00022741"/>
    </source>
</evidence>
<dbReference type="InterPro" id="IPR017441">
    <property type="entry name" value="Protein_kinase_ATP_BS"/>
</dbReference>
<dbReference type="PROSITE" id="PS00108">
    <property type="entry name" value="PROTEIN_KINASE_ST"/>
    <property type="match status" value="1"/>
</dbReference>
<dbReference type="SMART" id="SM00220">
    <property type="entry name" value="S_TKc"/>
    <property type="match status" value="1"/>
</dbReference>
<dbReference type="Pfam" id="PF00069">
    <property type="entry name" value="Pkinase"/>
    <property type="match status" value="1"/>
</dbReference>
<dbReference type="GO" id="GO:0007165">
    <property type="term" value="P:signal transduction"/>
    <property type="evidence" value="ECO:0000318"/>
    <property type="project" value="GO_Central"/>
</dbReference>
<evidence type="ECO:0000313" key="8">
    <source>
        <dbReference type="Proteomes" id="UP000001542"/>
    </source>
</evidence>
<dbReference type="VEuPathDB" id="TrichDB:TVAGG3_0590570"/>
<reference evidence="7" key="1">
    <citation type="submission" date="2006-10" db="EMBL/GenBank/DDBJ databases">
        <authorList>
            <person name="Amadeo P."/>
            <person name="Zhao Q."/>
            <person name="Wortman J."/>
            <person name="Fraser-Liggett C."/>
            <person name="Carlton J."/>
        </authorList>
    </citation>
    <scope>NUCLEOTIDE SEQUENCE</scope>
    <source>
        <strain evidence="7">G3</strain>
    </source>
</reference>
<dbReference type="Gene3D" id="1.10.510.10">
    <property type="entry name" value="Transferase(Phosphotransferase) domain 1"/>
    <property type="match status" value="1"/>
</dbReference>
<name>A2GHL0_TRIV3</name>
<dbReference type="FunFam" id="1.10.510.10:FF:002038">
    <property type="entry name" value="CK1 family protein kinase"/>
    <property type="match status" value="1"/>
</dbReference>
<evidence type="ECO:0000259" key="6">
    <source>
        <dbReference type="PROSITE" id="PS50011"/>
    </source>
</evidence>
<evidence type="ECO:0000256" key="4">
    <source>
        <dbReference type="PROSITE-ProRule" id="PRU10141"/>
    </source>
</evidence>
<proteinExistence type="inferred from homology"/>
<evidence type="ECO:0000256" key="5">
    <source>
        <dbReference type="RuleBase" id="RU000304"/>
    </source>
</evidence>
<gene>
    <name evidence="7" type="ORF">TVAG_528260</name>
</gene>
<dbReference type="InterPro" id="IPR008271">
    <property type="entry name" value="Ser/Thr_kinase_AS"/>
</dbReference>
<dbReference type="SMR" id="A2GHL0"/>
<protein>
    <recommendedName>
        <fullName evidence="1">non-specific serine/threonine protein kinase</fullName>
        <ecNumber evidence="1">2.7.11.1</ecNumber>
    </recommendedName>
</protein>
<dbReference type="InterPro" id="IPR011009">
    <property type="entry name" value="Kinase-like_dom_sf"/>
</dbReference>
<keyword evidence="7" id="KW-0418">Kinase</keyword>
<dbReference type="STRING" id="5722.A2GHL0"/>
<keyword evidence="8" id="KW-1185">Reference proteome</keyword>
<dbReference type="RefSeq" id="XP_001296287.1">
    <property type="nucleotide sequence ID" value="XM_001296286.1"/>
</dbReference>